<dbReference type="OMA" id="QANMRTS"/>
<dbReference type="Proteomes" id="UP000037923">
    <property type="component" value="Unassembled WGS sequence"/>
</dbReference>
<dbReference type="GeneID" id="26908825"/>
<accession>A0A0N1J4C4</accession>
<evidence type="ECO:0000313" key="4">
    <source>
        <dbReference type="Proteomes" id="UP000037923"/>
    </source>
</evidence>
<feature type="coiled-coil region" evidence="1">
    <location>
        <begin position="265"/>
        <end position="292"/>
    </location>
</feature>
<feature type="region of interest" description="Disordered" evidence="2">
    <location>
        <begin position="161"/>
        <end position="207"/>
    </location>
</feature>
<dbReference type="EMBL" id="LGTL01000025">
    <property type="protein sequence ID" value="KPA75228.1"/>
    <property type="molecule type" value="Genomic_DNA"/>
</dbReference>
<name>A0A0N1J4C4_LEPPY</name>
<keyword evidence="1" id="KW-0175">Coiled coil</keyword>
<gene>
    <name evidence="3" type="ORF">ABB37_08541</name>
</gene>
<feature type="region of interest" description="Disordered" evidence="2">
    <location>
        <begin position="224"/>
        <end position="262"/>
    </location>
</feature>
<feature type="compositionally biased region" description="Low complexity" evidence="2">
    <location>
        <begin position="61"/>
        <end position="87"/>
    </location>
</feature>
<dbReference type="OrthoDB" id="267736at2759"/>
<feature type="region of interest" description="Disordered" evidence="2">
    <location>
        <begin position="1"/>
        <end position="26"/>
    </location>
</feature>
<dbReference type="AlphaFoldDB" id="A0A0N1J4C4"/>
<keyword evidence="4" id="KW-1185">Reference proteome</keyword>
<sequence>MQPYAEPHAVPSRGGSASDTDISWHSANTAKAHQALSLFANLEASLRTAPAAGHLTRRGSAPAAHAHTPPATSRSADRSLPLSSSPPQKQRHGVGSGTGAPTSPHHGASASTTVTAQLAYTEAEISAMSPAQLRRQLRVASTVTQRLYRRAQQLQKQVEEWEGKCSAPPPQQQTTKSGVNNGGAMKVSGAHSETAAQTVRDAEQRAERLQREVTQLTLEKEALTQQLHEKRRPSQNTGHDGGTASPVHPISSPAAATVRDDNSEVTLLRDTVRQLQRRLALAEEHAQRATQIQLDAVLQHRQAGAAQGPPTVAVVNAEVQKLLELLQGQLLSNAAQQQAERARMNELFYQLERRRGLM</sequence>
<proteinExistence type="predicted"/>
<feature type="region of interest" description="Disordered" evidence="2">
    <location>
        <begin position="56"/>
        <end position="112"/>
    </location>
</feature>
<feature type="compositionally biased region" description="Polar residues" evidence="2">
    <location>
        <begin position="15"/>
        <end position="26"/>
    </location>
</feature>
<dbReference type="VEuPathDB" id="TriTrypDB:LpyrH10_25_0390"/>
<dbReference type="RefSeq" id="XP_015653668.1">
    <property type="nucleotide sequence ID" value="XM_015807586.1"/>
</dbReference>
<dbReference type="RefSeq" id="XP_015653667.1">
    <property type="nucleotide sequence ID" value="XM_015807585.1"/>
</dbReference>
<protein>
    <submittedName>
        <fullName evidence="3">Uncharacterized protein</fullName>
    </submittedName>
</protein>
<evidence type="ECO:0000256" key="2">
    <source>
        <dbReference type="SAM" id="MobiDB-lite"/>
    </source>
</evidence>
<reference evidence="3 4" key="1">
    <citation type="submission" date="2015-07" db="EMBL/GenBank/DDBJ databases">
        <title>High-quality genome of monoxenous trypanosomatid Leptomonas pyrrhocoris.</title>
        <authorList>
            <person name="Flegontov P."/>
            <person name="Butenko A."/>
            <person name="Firsov S."/>
            <person name="Vlcek C."/>
            <person name="Logacheva M.D."/>
            <person name="Field M."/>
            <person name="Filatov D."/>
            <person name="Flegontova O."/>
            <person name="Gerasimov E."/>
            <person name="Jackson A.P."/>
            <person name="Kelly S."/>
            <person name="Opperdoes F."/>
            <person name="O'Reilly A."/>
            <person name="Votypka J."/>
            <person name="Yurchenko V."/>
            <person name="Lukes J."/>
        </authorList>
    </citation>
    <scope>NUCLEOTIDE SEQUENCE [LARGE SCALE GENOMIC DNA]</scope>
    <source>
        <strain evidence="3">H10</strain>
    </source>
</reference>
<comment type="caution">
    <text evidence="3">The sequence shown here is derived from an EMBL/GenBank/DDBJ whole genome shotgun (WGS) entry which is preliminary data.</text>
</comment>
<evidence type="ECO:0000313" key="3">
    <source>
        <dbReference type="EMBL" id="KPA75228.1"/>
    </source>
</evidence>
<organism evidence="3 4">
    <name type="scientific">Leptomonas pyrrhocoris</name>
    <name type="common">Firebug parasite</name>
    <dbReference type="NCBI Taxonomy" id="157538"/>
    <lineage>
        <taxon>Eukaryota</taxon>
        <taxon>Discoba</taxon>
        <taxon>Euglenozoa</taxon>
        <taxon>Kinetoplastea</taxon>
        <taxon>Metakinetoplastina</taxon>
        <taxon>Trypanosomatida</taxon>
        <taxon>Trypanosomatidae</taxon>
        <taxon>Leishmaniinae</taxon>
        <taxon>Leptomonas</taxon>
    </lineage>
</organism>
<evidence type="ECO:0000256" key="1">
    <source>
        <dbReference type="SAM" id="Coils"/>
    </source>
</evidence>
<dbReference type="EMBL" id="LGTL01000025">
    <property type="protein sequence ID" value="KPA75229.1"/>
    <property type="molecule type" value="Genomic_DNA"/>
</dbReference>